<dbReference type="Proteomes" id="UP000887580">
    <property type="component" value="Unplaced"/>
</dbReference>
<evidence type="ECO:0000313" key="2">
    <source>
        <dbReference type="WBParaSite" id="PS1159_v2.g19538.t1"/>
    </source>
</evidence>
<name>A0AC35FPC7_9BILA</name>
<reference evidence="2" key="1">
    <citation type="submission" date="2022-11" db="UniProtKB">
        <authorList>
            <consortium name="WormBaseParasite"/>
        </authorList>
    </citation>
    <scope>IDENTIFICATION</scope>
</reference>
<protein>
    <submittedName>
        <fullName evidence="2">GST N-terminal domain-containing protein</fullName>
    </submittedName>
</protein>
<organism evidence="1 2">
    <name type="scientific">Panagrolaimus sp. PS1159</name>
    <dbReference type="NCBI Taxonomy" id="55785"/>
    <lineage>
        <taxon>Eukaryota</taxon>
        <taxon>Metazoa</taxon>
        <taxon>Ecdysozoa</taxon>
        <taxon>Nematoda</taxon>
        <taxon>Chromadorea</taxon>
        <taxon>Rhabditida</taxon>
        <taxon>Tylenchina</taxon>
        <taxon>Panagrolaimomorpha</taxon>
        <taxon>Panagrolaimoidea</taxon>
        <taxon>Panagrolaimidae</taxon>
        <taxon>Panagrolaimus</taxon>
    </lineage>
</organism>
<sequence length="79" mass="9523">MPQYKLHYFNIRGMAEPARLIFHFAGQEFEDHRYNRETEWPKVKSTSETGKAPWLDVDDERIYESLALTRYLGRKFNLI</sequence>
<evidence type="ECO:0000313" key="1">
    <source>
        <dbReference type="Proteomes" id="UP000887580"/>
    </source>
</evidence>
<proteinExistence type="predicted"/>
<dbReference type="WBParaSite" id="PS1159_v2.g19538.t1">
    <property type="protein sequence ID" value="PS1159_v2.g19538.t1"/>
    <property type="gene ID" value="PS1159_v2.g19538"/>
</dbReference>
<accession>A0AC35FPC7</accession>